<evidence type="ECO:0000313" key="6">
    <source>
        <dbReference type="Proteomes" id="UP000031637"/>
    </source>
</evidence>
<feature type="domain" description="Phospholipid/glycerol acyltransferase" evidence="4">
    <location>
        <begin position="30"/>
        <end position="142"/>
    </location>
</feature>
<dbReference type="STRING" id="1223802.SUTH_03485"/>
<dbReference type="HOGENOM" id="CLU_099447_0_0_4"/>
<evidence type="ECO:0000259" key="4">
    <source>
        <dbReference type="SMART" id="SM00563"/>
    </source>
</evidence>
<dbReference type="Pfam" id="PF01553">
    <property type="entry name" value="Acyltransferase"/>
    <property type="match status" value="1"/>
</dbReference>
<dbReference type="EMBL" id="AP012547">
    <property type="protein sequence ID" value="BAO31255.1"/>
    <property type="molecule type" value="Genomic_DNA"/>
</dbReference>
<dbReference type="KEGG" id="shd:SUTH_03485"/>
<dbReference type="InterPro" id="IPR002123">
    <property type="entry name" value="Plipid/glycerol_acylTrfase"/>
</dbReference>
<dbReference type="Proteomes" id="UP000031637">
    <property type="component" value="Chromosome"/>
</dbReference>
<gene>
    <name evidence="5" type="ORF">SUTH_03485</name>
</gene>
<keyword evidence="2 5" id="KW-0808">Transferase</keyword>
<proteinExistence type="predicted"/>
<dbReference type="GO" id="GO:0006654">
    <property type="term" value="P:phosphatidic acid biosynthetic process"/>
    <property type="evidence" value="ECO:0007669"/>
    <property type="project" value="TreeGrafter"/>
</dbReference>
<dbReference type="SUPFAM" id="SSF69593">
    <property type="entry name" value="Glycerol-3-phosphate (1)-acyltransferase"/>
    <property type="match status" value="1"/>
</dbReference>
<name>W0SKC7_9PROT</name>
<dbReference type="PANTHER" id="PTHR10434">
    <property type="entry name" value="1-ACYL-SN-GLYCEROL-3-PHOSPHATE ACYLTRANSFERASE"/>
    <property type="match status" value="1"/>
</dbReference>
<dbReference type="RefSeq" id="WP_052473757.1">
    <property type="nucleotide sequence ID" value="NZ_AP012547.1"/>
</dbReference>
<keyword evidence="6" id="KW-1185">Reference proteome</keyword>
<comment type="pathway">
    <text evidence="1">Lipid metabolism.</text>
</comment>
<sequence length="186" mass="20665">MRFLRGPARFMLKLLGWKLIDLPQRPAKAVVIAYPHTSNWDFPVTLLALAALPYGAQWVAKDTLFRGPLGPVMRALGGVAVNRRERTGFVERVAEEFRRRDNFHLIIATEGTRRLQAGWKSGFYRIAMAAGVPVIMAVVDYGKREVGLLSTIALTGDEAADMARIAACYEGRTGYHPENASPIRLL</sequence>
<dbReference type="SMART" id="SM00563">
    <property type="entry name" value="PlsC"/>
    <property type="match status" value="1"/>
</dbReference>
<accession>W0SKC7</accession>
<protein>
    <submittedName>
        <fullName evidence="5">Phospholipid/glycerol acyltransferase</fullName>
    </submittedName>
</protein>
<evidence type="ECO:0000256" key="1">
    <source>
        <dbReference type="ARBA" id="ARBA00005189"/>
    </source>
</evidence>
<dbReference type="PANTHER" id="PTHR10434:SF9">
    <property type="entry name" value="PHOSPHOLIPID_GLYCEROL ACYLTRANSFERASE DOMAIN-CONTAINING PROTEIN"/>
    <property type="match status" value="1"/>
</dbReference>
<dbReference type="AlphaFoldDB" id="W0SKC7"/>
<dbReference type="CDD" id="cd07988">
    <property type="entry name" value="LPLAT_ABO13168-like"/>
    <property type="match status" value="1"/>
</dbReference>
<evidence type="ECO:0000256" key="2">
    <source>
        <dbReference type="ARBA" id="ARBA00022679"/>
    </source>
</evidence>
<dbReference type="GO" id="GO:0003841">
    <property type="term" value="F:1-acylglycerol-3-phosphate O-acyltransferase activity"/>
    <property type="evidence" value="ECO:0007669"/>
    <property type="project" value="TreeGrafter"/>
</dbReference>
<organism evidence="5 6">
    <name type="scientific">Sulfuritalea hydrogenivorans sk43H</name>
    <dbReference type="NCBI Taxonomy" id="1223802"/>
    <lineage>
        <taxon>Bacteria</taxon>
        <taxon>Pseudomonadati</taxon>
        <taxon>Pseudomonadota</taxon>
        <taxon>Betaproteobacteria</taxon>
        <taxon>Nitrosomonadales</taxon>
        <taxon>Sterolibacteriaceae</taxon>
        <taxon>Sulfuritalea</taxon>
    </lineage>
</organism>
<evidence type="ECO:0000256" key="3">
    <source>
        <dbReference type="ARBA" id="ARBA00023315"/>
    </source>
</evidence>
<evidence type="ECO:0000313" key="5">
    <source>
        <dbReference type="EMBL" id="BAO31255.1"/>
    </source>
</evidence>
<reference evidence="5 6" key="1">
    <citation type="journal article" date="2014" name="Syst. Appl. Microbiol.">
        <title>Complete genomes of freshwater sulfur oxidizers Sulfuricella denitrificans skB26 and Sulfuritalea hydrogenivorans sk43H: genetic insights into the sulfur oxidation pathway of betaproteobacteria.</title>
        <authorList>
            <person name="Watanabe T."/>
            <person name="Kojima H."/>
            <person name="Fukui M."/>
        </authorList>
    </citation>
    <scope>NUCLEOTIDE SEQUENCE [LARGE SCALE GENOMIC DNA]</scope>
    <source>
        <strain evidence="5">DSM22779</strain>
    </source>
</reference>
<keyword evidence="3 5" id="KW-0012">Acyltransferase</keyword>